<dbReference type="Pfam" id="PF00561">
    <property type="entry name" value="Abhydrolase_1"/>
    <property type="match status" value="1"/>
</dbReference>
<accession>A0A1Y1HW86</accession>
<keyword evidence="4" id="KW-1185">Reference proteome</keyword>
<feature type="compositionally biased region" description="Polar residues" evidence="1">
    <location>
        <begin position="706"/>
        <end position="718"/>
    </location>
</feature>
<dbReference type="Proteomes" id="UP000054558">
    <property type="component" value="Unassembled WGS sequence"/>
</dbReference>
<feature type="compositionally biased region" description="Low complexity" evidence="1">
    <location>
        <begin position="341"/>
        <end position="357"/>
    </location>
</feature>
<dbReference type="SUPFAM" id="SSF69593">
    <property type="entry name" value="Glycerol-3-phosphate (1)-acyltransferase"/>
    <property type="match status" value="1"/>
</dbReference>
<feature type="compositionally biased region" description="Basic and acidic residues" evidence="1">
    <location>
        <begin position="1080"/>
        <end position="1091"/>
    </location>
</feature>
<feature type="region of interest" description="Disordered" evidence="1">
    <location>
        <begin position="614"/>
        <end position="815"/>
    </location>
</feature>
<proteinExistence type="predicted"/>
<dbReference type="OrthoDB" id="2020856at2759"/>
<dbReference type="GO" id="GO:0016020">
    <property type="term" value="C:membrane"/>
    <property type="evidence" value="ECO:0000318"/>
    <property type="project" value="GO_Central"/>
</dbReference>
<sequence length="1470" mass="156103">MQARMRSLDGGCTTQTGTSGSNCLFSERPFPFWRQSLVPPSCAAKLQLGCIPGSSTFLGRSIVPLGRCQPPRLVKSSLACRGSLAEDTTKAWSNVEAPEKQASKNGQTWTALDDPWKESFPAAPLFDASTTPLINPQPPLSDDSSQTPLGELHADTFSQMEALISERDVLGGDHEAFILEAIAKDTVHFLAPQGKRRHLPLFVYLPGLDGTGLFCKQQLGPLLEEFDVRCFVIPTGDTSSIDELADAAAGLIRHERVARQRLAEEDGAGGDVSKTSASAAEMSPASGREGNLGEVGSSETGTGSVASSNGSIYAQKVSINGITLPPEPTWDPSLKPPQTVPSDPSPDSSLNSDSNPSLKPPFPVTVYAESFGTGIALCLASAYPTEVHSLVVLNSITAFRRQPLLKWSSMFLGSVPAGLHDLGSYAIAPLLADWRRMSEESRFLLLPPFSTRVLTPDAVTRRTQMMLGFDPSEADLNQIQASTLLIASGRDRLMPSVEEADWLASRIPDCHVKVLPDSGHVALLEDGICLATLLREAGFAGDRNGGSLGEWSGTAADGFERSTEVSVGSEVGVSAGKVETEPERAADGNGTEVHPIVAAEQNGRLGVKVRDGSNVQMHVGPNKPGPDEGSPESDGQKEGGKENPGRQTEDSDFADALKDNPPERKLRDDLAVQLRTTTRKLSEGLKERKSDGSESGERSSDGSESARNSSEVVESNGTGVNGSERRRSSLDGLESEGKPLIGSGSRRVDDGSSSSSTSGRLQESPMVVAPGLSSPLAESGRKTDNGTKLNRMVPTEEVNRWRRSQKARKRPEASNPIFENDLKWLEGVVSNIFASFSGRETGVVNARDGLQNLDGTAGAAKLSAPVTSLDAENGLPETNGRSWELPQEIDSGTRVVSFLGELSADHGRVNVGESRAERSVSPAQQEASAREATVGSFSTRLETNRGAAVNGTEGKVSLDGAVAAGKPFAGVRSDQPAAVNTLENGSRPSSLSGSSGGEVSGNGRAVSEGGSLQVEGVPGRGSGAEQNGTESAKEWKDSEDGVGNGALGQVGTSSENGAEGQNGVRGAQNGTSFLRGLGAVERDVRARESENGKAAGSGNGRSPLSENGRSTLSEFGKGLESGNGRSTDRVAASATQSSAEETRTVVASSTEERATTIFEGENENGGTVSAAGAGEASPPVAKKAPADLKAGGVAAGRAFGTMLDDMPQYRLWNWLTRPEFYGMDDIPVDAAPLLFVGNHTLFGIYDMPLMMYELRKRRGLALRGLAHEWHWKSPLGDIFEKYGAVKATPRNCFNLLKAGEPVLLYPGGGREVAKRKGEKYKLLWKDDTDFVRLAMKCKATIVPFATVGVEDAFDILMGPDEIMASPLGDLIRPALKATGFTEDVIPSLATGGNLLPRPERLYFNFGEPIYTSHYTRKDLKDKEECARLYKQAKTAVEDGILLLQAKRSKDPLRELLPRAMVNIMEGWDGS</sequence>
<dbReference type="Pfam" id="PF01553">
    <property type="entry name" value="Acyltransferase"/>
    <property type="match status" value="1"/>
</dbReference>
<feature type="compositionally biased region" description="Pro residues" evidence="1">
    <location>
        <begin position="325"/>
        <end position="339"/>
    </location>
</feature>
<evidence type="ECO:0000313" key="4">
    <source>
        <dbReference type="Proteomes" id="UP000054558"/>
    </source>
</evidence>
<organism evidence="3 4">
    <name type="scientific">Klebsormidium nitens</name>
    <name type="common">Green alga</name>
    <name type="synonym">Ulothrix nitens</name>
    <dbReference type="NCBI Taxonomy" id="105231"/>
    <lineage>
        <taxon>Eukaryota</taxon>
        <taxon>Viridiplantae</taxon>
        <taxon>Streptophyta</taxon>
        <taxon>Klebsormidiophyceae</taxon>
        <taxon>Klebsormidiales</taxon>
        <taxon>Klebsormidiaceae</taxon>
        <taxon>Klebsormidium</taxon>
    </lineage>
</organism>
<feature type="region of interest" description="Disordered" evidence="1">
    <location>
        <begin position="563"/>
        <end position="596"/>
    </location>
</feature>
<gene>
    <name evidence="3" type="ORF">KFL_001110100</name>
</gene>
<feature type="compositionally biased region" description="Low complexity" evidence="1">
    <location>
        <begin position="751"/>
        <end position="760"/>
    </location>
</feature>
<dbReference type="PANTHER" id="PTHR22753:SF48">
    <property type="entry name" value="PHOSPHOLIPID_GLYCEROL ACYLTRANSFERASE DOMAIN-CONTAINING PROTEIN"/>
    <property type="match status" value="1"/>
</dbReference>
<feature type="region of interest" description="Disordered" evidence="1">
    <location>
        <begin position="864"/>
        <end position="884"/>
    </location>
</feature>
<feature type="region of interest" description="Disordered" evidence="1">
    <location>
        <begin position="968"/>
        <end position="1183"/>
    </location>
</feature>
<dbReference type="InterPro" id="IPR002123">
    <property type="entry name" value="Plipid/glycerol_acylTrfase"/>
</dbReference>
<dbReference type="PANTHER" id="PTHR22753">
    <property type="entry name" value="TRANSMEMBRANE PROTEIN 68"/>
    <property type="match status" value="1"/>
</dbReference>
<reference evidence="3 4" key="1">
    <citation type="journal article" date="2014" name="Nat. Commun.">
        <title>Klebsormidium flaccidum genome reveals primary factors for plant terrestrial adaptation.</title>
        <authorList>
            <person name="Hori K."/>
            <person name="Maruyama F."/>
            <person name="Fujisawa T."/>
            <person name="Togashi T."/>
            <person name="Yamamoto N."/>
            <person name="Seo M."/>
            <person name="Sato S."/>
            <person name="Yamada T."/>
            <person name="Mori H."/>
            <person name="Tajima N."/>
            <person name="Moriyama T."/>
            <person name="Ikeuchi M."/>
            <person name="Watanabe M."/>
            <person name="Wada H."/>
            <person name="Kobayashi K."/>
            <person name="Saito M."/>
            <person name="Masuda T."/>
            <person name="Sasaki-Sekimoto Y."/>
            <person name="Mashiguchi K."/>
            <person name="Awai K."/>
            <person name="Shimojima M."/>
            <person name="Masuda S."/>
            <person name="Iwai M."/>
            <person name="Nobusawa T."/>
            <person name="Narise T."/>
            <person name="Kondo S."/>
            <person name="Saito H."/>
            <person name="Sato R."/>
            <person name="Murakawa M."/>
            <person name="Ihara Y."/>
            <person name="Oshima-Yamada Y."/>
            <person name="Ohtaka K."/>
            <person name="Satoh M."/>
            <person name="Sonobe K."/>
            <person name="Ishii M."/>
            <person name="Ohtani R."/>
            <person name="Kanamori-Sato M."/>
            <person name="Honoki R."/>
            <person name="Miyazaki D."/>
            <person name="Mochizuki H."/>
            <person name="Umetsu J."/>
            <person name="Higashi K."/>
            <person name="Shibata D."/>
            <person name="Kamiya Y."/>
            <person name="Sato N."/>
            <person name="Nakamura Y."/>
            <person name="Tabata S."/>
            <person name="Ida S."/>
            <person name="Kurokawa K."/>
            <person name="Ohta H."/>
        </authorList>
    </citation>
    <scope>NUCLEOTIDE SEQUENCE [LARGE SCALE GENOMIC DNA]</scope>
    <source>
        <strain evidence="3 4">NIES-2285</strain>
    </source>
</reference>
<dbReference type="SUPFAM" id="SSF53474">
    <property type="entry name" value="alpha/beta-Hydrolases"/>
    <property type="match status" value="1"/>
</dbReference>
<feature type="region of interest" description="Disordered" evidence="1">
    <location>
        <begin position="324"/>
        <end position="357"/>
    </location>
</feature>
<dbReference type="STRING" id="105231.A0A1Y1HW86"/>
<feature type="compositionally biased region" description="Basic and acidic residues" evidence="1">
    <location>
        <begin position="909"/>
        <end position="918"/>
    </location>
</feature>
<name>A0A1Y1HW86_KLENI</name>
<dbReference type="Gene3D" id="3.40.50.1820">
    <property type="entry name" value="alpha/beta hydrolase"/>
    <property type="match status" value="1"/>
</dbReference>
<dbReference type="EMBL" id="DF237060">
    <property type="protein sequence ID" value="GAQ82433.1"/>
    <property type="molecule type" value="Genomic_DNA"/>
</dbReference>
<feature type="compositionally biased region" description="Low complexity" evidence="1">
    <location>
        <begin position="294"/>
        <end position="307"/>
    </location>
</feature>
<evidence type="ECO:0000259" key="2">
    <source>
        <dbReference type="SMART" id="SM00563"/>
    </source>
</evidence>
<feature type="region of interest" description="Disordered" evidence="1">
    <location>
        <begin position="909"/>
        <end position="956"/>
    </location>
</feature>
<feature type="compositionally biased region" description="Basic and acidic residues" evidence="1">
    <location>
        <begin position="634"/>
        <end position="670"/>
    </location>
</feature>
<feature type="compositionally biased region" description="Low complexity" evidence="1">
    <location>
        <begin position="564"/>
        <end position="577"/>
    </location>
</feature>
<evidence type="ECO:0000313" key="3">
    <source>
        <dbReference type="EMBL" id="GAQ82433.1"/>
    </source>
</evidence>
<evidence type="ECO:0000256" key="1">
    <source>
        <dbReference type="SAM" id="MobiDB-lite"/>
    </source>
</evidence>
<protein>
    <recommendedName>
        <fullName evidence="2">Phospholipid/glycerol acyltransferase domain-containing protein</fullName>
    </recommendedName>
</protein>
<dbReference type="InterPro" id="IPR000073">
    <property type="entry name" value="AB_hydrolase_1"/>
</dbReference>
<dbReference type="SMART" id="SM00563">
    <property type="entry name" value="PlsC"/>
    <property type="match status" value="1"/>
</dbReference>
<dbReference type="GO" id="GO:0016746">
    <property type="term" value="F:acyltransferase activity"/>
    <property type="evidence" value="ECO:0007669"/>
    <property type="project" value="InterPro"/>
</dbReference>
<feature type="domain" description="Phospholipid/glycerol acyltransferase" evidence="2">
    <location>
        <begin position="1233"/>
        <end position="1349"/>
    </location>
</feature>
<feature type="compositionally biased region" description="Basic and acidic residues" evidence="1">
    <location>
        <begin position="680"/>
        <end position="701"/>
    </location>
</feature>
<dbReference type="InterPro" id="IPR029058">
    <property type="entry name" value="AB_hydrolase_fold"/>
</dbReference>
<feature type="region of interest" description="Disordered" evidence="1">
    <location>
        <begin position="263"/>
        <end position="307"/>
    </location>
</feature>
<feature type="compositionally biased region" description="Polar residues" evidence="1">
    <location>
        <begin position="1100"/>
        <end position="1113"/>
    </location>
</feature>
<dbReference type="CDD" id="cd07987">
    <property type="entry name" value="LPLAT_MGAT-like"/>
    <property type="match status" value="1"/>
</dbReference>
<feature type="region of interest" description="Disordered" evidence="1">
    <location>
        <begin position="131"/>
        <end position="150"/>
    </location>
</feature>